<evidence type="ECO:0000313" key="7">
    <source>
        <dbReference type="Proteomes" id="UP000502179"/>
    </source>
</evidence>
<dbReference type="RefSeq" id="WP_166031082.1">
    <property type="nucleotide sequence ID" value="NZ_CP048877.1"/>
</dbReference>
<evidence type="ECO:0000256" key="2">
    <source>
        <dbReference type="HAMAP-Rule" id="MF_02087"/>
    </source>
</evidence>
<dbReference type="InterPro" id="IPR011078">
    <property type="entry name" value="PyrdxlP_homeostasis"/>
</dbReference>
<keyword evidence="7" id="KW-1185">Reference proteome</keyword>
<gene>
    <name evidence="6" type="ORF">G4V39_00605</name>
</gene>
<dbReference type="Gene3D" id="3.20.20.10">
    <property type="entry name" value="Alanine racemase"/>
    <property type="match status" value="1"/>
</dbReference>
<dbReference type="Pfam" id="PF01168">
    <property type="entry name" value="Ala_racemase_N"/>
    <property type="match status" value="1"/>
</dbReference>
<feature type="domain" description="Alanine racemase N-terminal" evidence="5">
    <location>
        <begin position="8"/>
        <end position="230"/>
    </location>
</feature>
<dbReference type="PIRSF" id="PIRSF004848">
    <property type="entry name" value="YBL036c_PLPDEIII"/>
    <property type="match status" value="1"/>
</dbReference>
<evidence type="ECO:0000256" key="4">
    <source>
        <dbReference type="RuleBase" id="RU004514"/>
    </source>
</evidence>
<dbReference type="KEGG" id="tav:G4V39_00605"/>
<keyword evidence="1 2" id="KW-0663">Pyridoxal phosphate</keyword>
<protein>
    <recommendedName>
        <fullName evidence="2">Pyridoxal phosphate homeostasis protein</fullName>
        <shortName evidence="2">PLP homeostasis protein</shortName>
    </recommendedName>
</protein>
<dbReference type="InterPro" id="IPR029066">
    <property type="entry name" value="PLP-binding_barrel"/>
</dbReference>
<dbReference type="HAMAP" id="MF_02087">
    <property type="entry name" value="PLP_homeostasis"/>
    <property type="match status" value="1"/>
</dbReference>
<dbReference type="NCBIfam" id="TIGR00044">
    <property type="entry name" value="YggS family pyridoxal phosphate-dependent enzyme"/>
    <property type="match status" value="1"/>
</dbReference>
<dbReference type="SUPFAM" id="SSF51419">
    <property type="entry name" value="PLP-binding barrel"/>
    <property type="match status" value="1"/>
</dbReference>
<reference evidence="6 7" key="1">
    <citation type="submission" date="2020-02" db="EMBL/GenBank/DDBJ databases">
        <title>Genome analysis of Thermosulfuriphilus ammonigenes ST65T, an anaerobic thermophilic chemolithoautotrophic bacterium isolated from a deep-sea hydrothermal vent.</title>
        <authorList>
            <person name="Slobodkina G."/>
            <person name="Allioux M."/>
            <person name="Merkel A."/>
            <person name="Alain K."/>
            <person name="Jebbar M."/>
            <person name="Slobodkin A."/>
        </authorList>
    </citation>
    <scope>NUCLEOTIDE SEQUENCE [LARGE SCALE GENOMIC DNA]</scope>
    <source>
        <strain evidence="6 7">ST65</strain>
    </source>
</reference>
<dbReference type="AlphaFoldDB" id="A0A6G7PT53"/>
<evidence type="ECO:0000313" key="6">
    <source>
        <dbReference type="EMBL" id="QIJ70859.1"/>
    </source>
</evidence>
<organism evidence="6 7">
    <name type="scientific">Thermosulfuriphilus ammonigenes</name>
    <dbReference type="NCBI Taxonomy" id="1936021"/>
    <lineage>
        <taxon>Bacteria</taxon>
        <taxon>Pseudomonadati</taxon>
        <taxon>Thermodesulfobacteriota</taxon>
        <taxon>Thermodesulfobacteria</taxon>
        <taxon>Thermodesulfobacteriales</taxon>
        <taxon>Thermodesulfobacteriaceae</taxon>
        <taxon>Thermosulfuriphilus</taxon>
    </lineage>
</organism>
<evidence type="ECO:0000259" key="5">
    <source>
        <dbReference type="Pfam" id="PF01168"/>
    </source>
</evidence>
<dbReference type="FunFam" id="3.20.20.10:FF:000018">
    <property type="entry name" value="Pyridoxal phosphate homeostasis protein"/>
    <property type="match status" value="1"/>
</dbReference>
<dbReference type="CDD" id="cd00635">
    <property type="entry name" value="PLPDE_III_YBL036c_like"/>
    <property type="match status" value="1"/>
</dbReference>
<name>A0A6G7PT53_9BACT</name>
<proteinExistence type="inferred from homology"/>
<feature type="modified residue" description="N6-(pyridoxal phosphate)lysine" evidence="2 3">
    <location>
        <position position="36"/>
    </location>
</feature>
<comment type="cofactor">
    <cofactor evidence="3">
        <name>pyridoxal 5'-phosphate</name>
        <dbReference type="ChEBI" id="CHEBI:597326"/>
    </cofactor>
</comment>
<dbReference type="EMBL" id="CP048877">
    <property type="protein sequence ID" value="QIJ70859.1"/>
    <property type="molecule type" value="Genomic_DNA"/>
</dbReference>
<sequence length="233" mass="25901">MKDIAERLKAIRERIAQAALRAGRSPKEIKLLAASKTVSVEKIRQAAAAGVQIFGENYVQEAREKIKQLKDLGLTWHLIGHLQKNKAKLAVELFDLIETVDSLSLAEELNRRARARGKIMPILVEVNIGGEKSKAGVAPQDLLKFIGEIAPLANLRVCDLMTIPPFREDPEEVRPYFRQLRELAEELKRAAIPGVEIKDLSMGMSHDFEVAIEEGATIVRLGTAIFGPRPPRT</sequence>
<evidence type="ECO:0000256" key="3">
    <source>
        <dbReference type="PIRSR" id="PIRSR004848-1"/>
    </source>
</evidence>
<comment type="similarity">
    <text evidence="2 4">Belongs to the pyridoxal phosphate-binding protein YggS/PROSC family.</text>
</comment>
<dbReference type="PANTHER" id="PTHR10146:SF14">
    <property type="entry name" value="PYRIDOXAL PHOSPHATE HOMEOSTASIS PROTEIN"/>
    <property type="match status" value="1"/>
</dbReference>
<comment type="function">
    <text evidence="2">Pyridoxal 5'-phosphate (PLP)-binding protein, which is involved in PLP homeostasis.</text>
</comment>
<dbReference type="PANTHER" id="PTHR10146">
    <property type="entry name" value="PROLINE SYNTHETASE CO-TRANSCRIBED BACTERIAL HOMOLOG PROTEIN"/>
    <property type="match status" value="1"/>
</dbReference>
<evidence type="ECO:0000256" key="1">
    <source>
        <dbReference type="ARBA" id="ARBA00022898"/>
    </source>
</evidence>
<dbReference type="Proteomes" id="UP000502179">
    <property type="component" value="Chromosome"/>
</dbReference>
<dbReference type="InterPro" id="IPR001608">
    <property type="entry name" value="Ala_racemase_N"/>
</dbReference>
<accession>A0A6G7PT53</accession>
<dbReference type="GO" id="GO:0030170">
    <property type="term" value="F:pyridoxal phosphate binding"/>
    <property type="evidence" value="ECO:0007669"/>
    <property type="project" value="UniProtKB-UniRule"/>
</dbReference>